<evidence type="ECO:0000313" key="3">
    <source>
        <dbReference type="Proteomes" id="UP001464891"/>
    </source>
</evidence>
<proteinExistence type="predicted"/>
<feature type="region of interest" description="Disordered" evidence="1">
    <location>
        <begin position="390"/>
        <end position="435"/>
    </location>
</feature>
<accession>A0ABV0JCJ8</accession>
<sequence>MSHFAKLREFRHQAYALMSNGRDALFDLMDAVLVSRSVSSFAELSVSPVFRRRWPSLYEALQDGQPPREEWMELYSKEIRSQPQIVIAGDHTAWSRLQAQTLRERTYEHQANPMSGAKPITLGHGYSTMAWIPEAEGSWALPLLHERITSAETPIEKAAAQLRQVCQKLNVRPLSLWDAEYGCAPFLQKTADIACDKLIRLRSNRVLYGPPPAYAGKGRPRKHGEVFKLNDATTWWPPDEEQTVEEVKRGTLRLQIWHSLHLKQAPTQVLSVIRVERTSTSSTTPLKPLWLIWIGVEQPPLKTIWKQYLRRFSIDHWYRFAKQRLHWTLPQLATPEASQRWSDLMPLLTWQLWLARPEVHDSPLPWQRSSTTLSPGRVANAFATVLAVIGTPAPEPKPRGKSPGWTPGQPRSRRIRYPTVKKGFRKPKAGAKKSA</sequence>
<gene>
    <name evidence="2" type="ORF">NC998_20560</name>
</gene>
<evidence type="ECO:0000313" key="2">
    <source>
        <dbReference type="EMBL" id="MEP0819495.1"/>
    </source>
</evidence>
<organism evidence="2 3">
    <name type="scientific">Trichocoleus desertorum GB2-A4</name>
    <dbReference type="NCBI Taxonomy" id="2933944"/>
    <lineage>
        <taxon>Bacteria</taxon>
        <taxon>Bacillati</taxon>
        <taxon>Cyanobacteriota</taxon>
        <taxon>Cyanophyceae</taxon>
        <taxon>Leptolyngbyales</taxon>
        <taxon>Trichocoleusaceae</taxon>
        <taxon>Trichocoleus</taxon>
    </lineage>
</organism>
<comment type="caution">
    <text evidence="2">The sequence shown here is derived from an EMBL/GenBank/DDBJ whole genome shotgun (WGS) entry which is preliminary data.</text>
</comment>
<keyword evidence="3" id="KW-1185">Reference proteome</keyword>
<feature type="compositionally biased region" description="Basic residues" evidence="1">
    <location>
        <begin position="422"/>
        <end position="435"/>
    </location>
</feature>
<dbReference type="InterPro" id="IPR012337">
    <property type="entry name" value="RNaseH-like_sf"/>
</dbReference>
<dbReference type="NCBIfam" id="NF041680">
    <property type="entry name" value="transp_NF041680"/>
    <property type="match status" value="1"/>
</dbReference>
<dbReference type="RefSeq" id="WP_190440346.1">
    <property type="nucleotide sequence ID" value="NZ_JAMPKM010000015.1"/>
</dbReference>
<dbReference type="Proteomes" id="UP001464891">
    <property type="component" value="Unassembled WGS sequence"/>
</dbReference>
<name>A0ABV0JCJ8_9CYAN</name>
<reference evidence="2 3" key="1">
    <citation type="submission" date="2022-04" db="EMBL/GenBank/DDBJ databases">
        <title>Positive selection, recombination, and allopatry shape intraspecific diversity of widespread and dominant cyanobacteria.</title>
        <authorList>
            <person name="Wei J."/>
            <person name="Shu W."/>
            <person name="Hu C."/>
        </authorList>
    </citation>
    <scope>NUCLEOTIDE SEQUENCE [LARGE SCALE GENOMIC DNA]</scope>
    <source>
        <strain evidence="2 3">GB2-A4</strain>
    </source>
</reference>
<dbReference type="SUPFAM" id="SSF53098">
    <property type="entry name" value="Ribonuclease H-like"/>
    <property type="match status" value="1"/>
</dbReference>
<dbReference type="EMBL" id="JAMPKM010000015">
    <property type="protein sequence ID" value="MEP0819495.1"/>
    <property type="molecule type" value="Genomic_DNA"/>
</dbReference>
<protein>
    <submittedName>
        <fullName evidence="2">Transposase</fullName>
    </submittedName>
</protein>
<evidence type="ECO:0000256" key="1">
    <source>
        <dbReference type="SAM" id="MobiDB-lite"/>
    </source>
</evidence>